<keyword evidence="4" id="KW-0560">Oxidoreductase</keyword>
<dbReference type="GO" id="GO:0009507">
    <property type="term" value="C:chloroplast"/>
    <property type="evidence" value="ECO:0007669"/>
    <property type="project" value="TreeGrafter"/>
</dbReference>
<dbReference type="SUPFAM" id="SSF51905">
    <property type="entry name" value="FAD/NAD(P)-binding domain"/>
    <property type="match status" value="2"/>
</dbReference>
<dbReference type="GO" id="GO:0019646">
    <property type="term" value="P:aerobic electron transport chain"/>
    <property type="evidence" value="ECO:0007669"/>
    <property type="project" value="TreeGrafter"/>
</dbReference>
<dbReference type="EMBL" id="LHPG02000003">
    <property type="protein sequence ID" value="PRW59898.1"/>
    <property type="molecule type" value="Genomic_DNA"/>
</dbReference>
<keyword evidence="8" id="KW-1185">Reference proteome</keyword>
<organism evidence="7 8">
    <name type="scientific">Chlorella sorokiniana</name>
    <name type="common">Freshwater green alga</name>
    <dbReference type="NCBI Taxonomy" id="3076"/>
    <lineage>
        <taxon>Eukaryota</taxon>
        <taxon>Viridiplantae</taxon>
        <taxon>Chlorophyta</taxon>
        <taxon>core chlorophytes</taxon>
        <taxon>Trebouxiophyceae</taxon>
        <taxon>Chlorellales</taxon>
        <taxon>Chlorellaceae</taxon>
        <taxon>Chlorella clade</taxon>
        <taxon>Chlorella</taxon>
    </lineage>
</organism>
<keyword evidence="2" id="KW-0285">Flavoprotein</keyword>
<dbReference type="PANTHER" id="PTHR42913">
    <property type="entry name" value="APOPTOSIS-INDUCING FACTOR 1"/>
    <property type="match status" value="1"/>
</dbReference>
<dbReference type="GO" id="GO:0042372">
    <property type="term" value="P:phylloquinone biosynthetic process"/>
    <property type="evidence" value="ECO:0007669"/>
    <property type="project" value="TreeGrafter"/>
</dbReference>
<dbReference type="InterPro" id="IPR023753">
    <property type="entry name" value="FAD/NAD-binding_dom"/>
</dbReference>
<dbReference type="PRINTS" id="PR00411">
    <property type="entry name" value="PNDRDTASEI"/>
</dbReference>
<dbReference type="Gene3D" id="3.50.50.100">
    <property type="match status" value="2"/>
</dbReference>
<dbReference type="Pfam" id="PF07992">
    <property type="entry name" value="Pyr_redox_2"/>
    <property type="match status" value="1"/>
</dbReference>
<reference evidence="7 8" key="1">
    <citation type="journal article" date="2018" name="Plant J.">
        <title>Genome sequences of Chlorella sorokiniana UTEX 1602 and Micractinium conductrix SAG 241.80: implications to maltose excretion by a green alga.</title>
        <authorList>
            <person name="Arriola M.B."/>
            <person name="Velmurugan N."/>
            <person name="Zhang Y."/>
            <person name="Plunkett M.H."/>
            <person name="Hondzo H."/>
            <person name="Barney B.M."/>
        </authorList>
    </citation>
    <scope>NUCLEOTIDE SEQUENCE [LARGE SCALE GENOMIC DNA]</scope>
    <source>
        <strain evidence="8">UTEX 1602</strain>
    </source>
</reference>
<feature type="region of interest" description="Disordered" evidence="5">
    <location>
        <begin position="320"/>
        <end position="351"/>
    </location>
</feature>
<accession>A0A2P6U0S6</accession>
<gene>
    <name evidence="7" type="ORF">C2E21_1414</name>
</gene>
<dbReference type="PANTHER" id="PTHR42913:SF4">
    <property type="entry name" value="ALTERNATIVE NAD(P)H-UBIQUINONE OXIDOREDUCTASE C1, CHLOROPLASTIC_MITOCHONDRIAL"/>
    <property type="match status" value="1"/>
</dbReference>
<feature type="domain" description="FAD/NAD(P)-binding" evidence="6">
    <location>
        <begin position="91"/>
        <end position="452"/>
    </location>
</feature>
<comment type="caution">
    <text evidence="7">The sequence shown here is derived from an EMBL/GenBank/DDBJ whole genome shotgun (WGS) entry which is preliminary data.</text>
</comment>
<dbReference type="InterPro" id="IPR036188">
    <property type="entry name" value="FAD/NAD-bd_sf"/>
</dbReference>
<evidence type="ECO:0000313" key="8">
    <source>
        <dbReference type="Proteomes" id="UP000239899"/>
    </source>
</evidence>
<evidence type="ECO:0000256" key="1">
    <source>
        <dbReference type="ARBA" id="ARBA00001974"/>
    </source>
</evidence>
<name>A0A2P6U0S6_CHLSO</name>
<proteinExistence type="predicted"/>
<evidence type="ECO:0000256" key="5">
    <source>
        <dbReference type="SAM" id="MobiDB-lite"/>
    </source>
</evidence>
<comment type="cofactor">
    <cofactor evidence="1">
        <name>FAD</name>
        <dbReference type="ChEBI" id="CHEBI:57692"/>
    </cofactor>
</comment>
<dbReference type="STRING" id="3076.A0A2P6U0S6"/>
<evidence type="ECO:0000313" key="7">
    <source>
        <dbReference type="EMBL" id="PRW59898.1"/>
    </source>
</evidence>
<evidence type="ECO:0000256" key="3">
    <source>
        <dbReference type="ARBA" id="ARBA00022827"/>
    </source>
</evidence>
<dbReference type="AlphaFoldDB" id="A0A2P6U0S6"/>
<dbReference type="PRINTS" id="PR00368">
    <property type="entry name" value="FADPNR"/>
</dbReference>
<evidence type="ECO:0000256" key="4">
    <source>
        <dbReference type="ARBA" id="ARBA00023002"/>
    </source>
</evidence>
<sequence length="586" mass="60424">MRVAAVAASGGLSAAQRGASGAQRAGSASRVDIRALWSRVAGSASYVGIGGGSSNGNGSGSGISGRRALSVACSAAPGFGAAGASEGTGPRVCILGGGFGGLYTAVKLESLIWPRGTKPRVTLIDQSDRFVFKPLLYELLSGAASEEEVAPPFAQLLAPYPVTFVQGRVASVQPEHTTQDGGSTGGGTVVLADGGSVPYDWLVVSLGAETSTYGVPGVKENALPFATFQDAQRVNERLSLLEQRVEYPEVVVVGGGYAGVELAAVVAERLRGRARIKLITSTDDILPQSPQGNRETARLALQDKGISILTDAQVMELRRAGVPSSASSGEEASSSGYSSGSSSSGYGSGRGEDLSKRLVYLRDREGQQEILEADIVLWSAGQAPVTKSPAADPQHQIALPFGTNARGAMQTDATLRVLRHQRVFALGDVAVSSGGREQPSLPATAQVAFQQADYVAWNLWAAINNKPLLSFSYQHLGDMMSLGSTSGAVTLPIPVPPPLSAVAQSNGPLGQLLRVAGVKLSGSYGGSSDGVTLEGPLAAAVRRAAYLYRQPTLEQQLRVAGGWAQAASKGLREVLAEAAGRGAAQR</sequence>
<dbReference type="GO" id="GO:0003955">
    <property type="term" value="F:NAD(P)H dehydrogenase (quinone) activity"/>
    <property type="evidence" value="ECO:0007669"/>
    <property type="project" value="TreeGrafter"/>
</dbReference>
<dbReference type="InterPro" id="IPR051169">
    <property type="entry name" value="NADH-Q_oxidoreductase"/>
</dbReference>
<feature type="compositionally biased region" description="Low complexity" evidence="5">
    <location>
        <begin position="324"/>
        <end position="345"/>
    </location>
</feature>
<evidence type="ECO:0000256" key="2">
    <source>
        <dbReference type="ARBA" id="ARBA00022630"/>
    </source>
</evidence>
<keyword evidence="3" id="KW-0274">FAD</keyword>
<dbReference type="OrthoDB" id="5376590at2759"/>
<evidence type="ECO:0000259" key="6">
    <source>
        <dbReference type="Pfam" id="PF07992"/>
    </source>
</evidence>
<protein>
    <submittedName>
        <fullName evidence="7">NADH dehydrogenase</fullName>
    </submittedName>
</protein>
<dbReference type="Proteomes" id="UP000239899">
    <property type="component" value="Unassembled WGS sequence"/>
</dbReference>